<evidence type="ECO:0000256" key="7">
    <source>
        <dbReference type="ARBA" id="ARBA00023015"/>
    </source>
</evidence>
<dbReference type="CDD" id="cd10028">
    <property type="entry name" value="UDG-F2_TDG_MUG"/>
    <property type="match status" value="1"/>
</dbReference>
<feature type="region of interest" description="Disordered" evidence="18">
    <location>
        <begin position="74"/>
        <end position="107"/>
    </location>
</feature>
<feature type="region of interest" description="Disordered" evidence="18">
    <location>
        <begin position="136"/>
        <end position="162"/>
    </location>
</feature>
<evidence type="ECO:0000256" key="2">
    <source>
        <dbReference type="ARBA" id="ARBA00022499"/>
    </source>
</evidence>
<evidence type="ECO:0000259" key="19">
    <source>
        <dbReference type="Pfam" id="PF03167"/>
    </source>
</evidence>
<evidence type="ECO:0000256" key="6">
    <source>
        <dbReference type="ARBA" id="ARBA00022853"/>
    </source>
</evidence>
<reference evidence="21 22" key="1">
    <citation type="submission" date="2016-11" db="UniProtKB">
        <authorList>
            <consortium name="WormBaseParasite"/>
        </authorList>
    </citation>
    <scope>IDENTIFICATION</scope>
</reference>
<comment type="similarity">
    <text evidence="13">Belongs to the uracil-DNA glycosylase (UDG) superfamily. TDG/mug family.</text>
</comment>
<dbReference type="WBParaSite" id="maker-uti_cns_0005660-snap-gene-0.9-mRNA-1">
    <property type="protein sequence ID" value="maker-uti_cns_0005660-snap-gene-0.9-mRNA-1"/>
    <property type="gene ID" value="maker-uti_cns_0005660-snap-gene-0.9"/>
</dbReference>
<evidence type="ECO:0000256" key="12">
    <source>
        <dbReference type="ARBA" id="ARBA00052915"/>
    </source>
</evidence>
<evidence type="ECO:0000313" key="21">
    <source>
        <dbReference type="WBParaSite" id="maker-uti_cns_0002751-snap-gene-0.33-mRNA-1"/>
    </source>
</evidence>
<keyword evidence="6" id="KW-0156">Chromatin regulator</keyword>
<evidence type="ECO:0000313" key="20">
    <source>
        <dbReference type="Proteomes" id="UP000095280"/>
    </source>
</evidence>
<proteinExistence type="inferred from homology"/>
<accession>A0A1I8GRJ4</accession>
<evidence type="ECO:0000256" key="13">
    <source>
        <dbReference type="ARBA" id="ARBA00061261"/>
    </source>
</evidence>
<dbReference type="InterPro" id="IPR036895">
    <property type="entry name" value="Uracil-DNA_glycosylase-like_sf"/>
</dbReference>
<evidence type="ECO:0000256" key="14">
    <source>
        <dbReference type="ARBA" id="ARBA00064519"/>
    </source>
</evidence>
<evidence type="ECO:0000256" key="5">
    <source>
        <dbReference type="ARBA" id="ARBA00022843"/>
    </source>
</evidence>
<feature type="region of interest" description="Disordered" evidence="18">
    <location>
        <begin position="389"/>
        <end position="452"/>
    </location>
</feature>
<keyword evidence="3" id="KW-0227">DNA damage</keyword>
<keyword evidence="4" id="KW-0378">Hydrolase</keyword>
<dbReference type="WBParaSite" id="maker-uti_cns_0002751-snap-gene-0.33-mRNA-1">
    <property type="protein sequence ID" value="maker-uti_cns_0002751-snap-gene-0.33-mRNA-1"/>
    <property type="gene ID" value="maker-uti_cns_0002751-snap-gene-0.33"/>
</dbReference>
<evidence type="ECO:0000256" key="11">
    <source>
        <dbReference type="ARBA" id="ARBA00023242"/>
    </source>
</evidence>
<keyword evidence="9" id="KW-0804">Transcription</keyword>
<keyword evidence="11" id="KW-0539">Nucleus</keyword>
<dbReference type="Pfam" id="PF03167">
    <property type="entry name" value="UDG"/>
    <property type="match status" value="1"/>
</dbReference>
<keyword evidence="2" id="KW-1017">Isopeptide bond</keyword>
<evidence type="ECO:0000313" key="22">
    <source>
        <dbReference type="WBParaSite" id="maker-uti_cns_0005660-snap-gene-0.9-mRNA-1"/>
    </source>
</evidence>
<name>A0A1I8GRJ4_9PLAT</name>
<dbReference type="GO" id="GO:0032183">
    <property type="term" value="F:SUMO binding"/>
    <property type="evidence" value="ECO:0007669"/>
    <property type="project" value="UniProtKB-ARBA"/>
</dbReference>
<dbReference type="AlphaFoldDB" id="A0A1I8GRJ4"/>
<dbReference type="SUPFAM" id="SSF52141">
    <property type="entry name" value="Uracil-DNA glycosylase-like"/>
    <property type="match status" value="1"/>
</dbReference>
<dbReference type="GO" id="GO:0141016">
    <property type="term" value="F:G/T mismatch-specific thymine-DNA glycosylase activity"/>
    <property type="evidence" value="ECO:0007669"/>
    <property type="project" value="UniProtKB-EC"/>
</dbReference>
<evidence type="ECO:0000256" key="10">
    <source>
        <dbReference type="ARBA" id="ARBA00023204"/>
    </source>
</evidence>
<comment type="subunit">
    <text evidence="14">Homodimer. Interacts with AICDA and GADD45A.</text>
</comment>
<dbReference type="PANTHER" id="PTHR12159">
    <property type="entry name" value="G/T AND G/U MISMATCH-SPECIFIC DNA GLYCOSYLASE"/>
    <property type="match status" value="1"/>
</dbReference>
<feature type="region of interest" description="Disordered" evidence="18">
    <location>
        <begin position="1"/>
        <end position="29"/>
    </location>
</feature>
<dbReference type="InterPro" id="IPR015637">
    <property type="entry name" value="MUG/TDG"/>
</dbReference>
<keyword evidence="5" id="KW-0832">Ubl conjugation</keyword>
<evidence type="ECO:0000256" key="17">
    <source>
        <dbReference type="ARBA" id="ARBA00083221"/>
    </source>
</evidence>
<feature type="compositionally biased region" description="Polar residues" evidence="18">
    <location>
        <begin position="20"/>
        <end position="29"/>
    </location>
</feature>
<evidence type="ECO:0000256" key="15">
    <source>
        <dbReference type="ARBA" id="ARBA00066769"/>
    </source>
</evidence>
<keyword evidence="7" id="KW-0805">Transcription regulation</keyword>
<evidence type="ECO:0000256" key="4">
    <source>
        <dbReference type="ARBA" id="ARBA00022801"/>
    </source>
</evidence>
<dbReference type="Proteomes" id="UP000095280">
    <property type="component" value="Unplaced"/>
</dbReference>
<dbReference type="GO" id="GO:0040029">
    <property type="term" value="P:epigenetic regulation of gene expression"/>
    <property type="evidence" value="ECO:0007669"/>
    <property type="project" value="UniProtKB-ARBA"/>
</dbReference>
<evidence type="ECO:0000256" key="3">
    <source>
        <dbReference type="ARBA" id="ARBA00022763"/>
    </source>
</evidence>
<evidence type="ECO:0000256" key="9">
    <source>
        <dbReference type="ARBA" id="ARBA00023163"/>
    </source>
</evidence>
<keyword evidence="20" id="KW-1185">Reference proteome</keyword>
<dbReference type="GO" id="GO:0003677">
    <property type="term" value="F:DNA binding"/>
    <property type="evidence" value="ECO:0007669"/>
    <property type="project" value="UniProtKB-ARBA"/>
</dbReference>
<dbReference type="EC" id="3.2.2.29" evidence="15"/>
<dbReference type="GO" id="GO:0004844">
    <property type="term" value="F:uracil DNA N-glycosylase activity"/>
    <property type="evidence" value="ECO:0007669"/>
    <property type="project" value="TreeGrafter"/>
</dbReference>
<dbReference type="Gene3D" id="3.40.470.10">
    <property type="entry name" value="Uracil-DNA glycosylase-like domain"/>
    <property type="match status" value="1"/>
</dbReference>
<feature type="compositionally biased region" description="Low complexity" evidence="18">
    <location>
        <begin position="74"/>
        <end position="105"/>
    </location>
</feature>
<feature type="compositionally biased region" description="Low complexity" evidence="18">
    <location>
        <begin position="422"/>
        <end position="440"/>
    </location>
</feature>
<keyword evidence="10" id="KW-0234">DNA repair</keyword>
<dbReference type="GO" id="GO:0006285">
    <property type="term" value="P:base-excision repair, AP site formation"/>
    <property type="evidence" value="ECO:0007669"/>
    <property type="project" value="InterPro"/>
</dbReference>
<dbReference type="GO" id="GO:0005654">
    <property type="term" value="C:nucleoplasm"/>
    <property type="evidence" value="ECO:0007669"/>
    <property type="project" value="UniProtKB-ARBA"/>
</dbReference>
<keyword evidence="8" id="KW-0010">Activator</keyword>
<evidence type="ECO:0000256" key="16">
    <source>
        <dbReference type="ARBA" id="ARBA00071248"/>
    </source>
</evidence>
<comment type="catalytic activity">
    <reaction evidence="12">
        <text>Hydrolyzes mismatched double-stranded DNA and polynucleotides, releasing free thymine.</text>
        <dbReference type="EC" id="3.2.2.29"/>
    </reaction>
</comment>
<evidence type="ECO:0000256" key="8">
    <source>
        <dbReference type="ARBA" id="ARBA00023159"/>
    </source>
</evidence>
<protein>
    <recommendedName>
        <fullName evidence="16">G/T mismatch-specific thymine DNA glycosylase</fullName>
        <ecNumber evidence="15">3.2.2.29</ecNumber>
    </recommendedName>
    <alternativeName>
        <fullName evidence="17">Thymine-DNA glycosylase</fullName>
    </alternativeName>
</protein>
<dbReference type="FunFam" id="3.40.470.10:FF:000002">
    <property type="entry name" value="G/T mismatch-specific thymine DNA glycosylase"/>
    <property type="match status" value="1"/>
</dbReference>
<organism evidence="20 21">
    <name type="scientific">Macrostomum lignano</name>
    <dbReference type="NCBI Taxonomy" id="282301"/>
    <lineage>
        <taxon>Eukaryota</taxon>
        <taxon>Metazoa</taxon>
        <taxon>Spiralia</taxon>
        <taxon>Lophotrochozoa</taxon>
        <taxon>Platyhelminthes</taxon>
        <taxon>Rhabditophora</taxon>
        <taxon>Macrostomorpha</taxon>
        <taxon>Macrostomida</taxon>
        <taxon>Macrostomidae</taxon>
        <taxon>Macrostomum</taxon>
    </lineage>
</organism>
<sequence>MSAGQAVGHDGPAAALPGYSAQNLPPTTADSSVVDAALNNLHPTIENDADVFASLTDPAGAAAAAAMPAVEEAPAADPGGLAESQLLSPSSLPCSSSASGQSAAGGAAGGTIGLVKPAAGGGGVGSAAVLSVTAPAGHSQAGSDSVEPPVGRPLESSLTKRQRHDLSLIGSCPRCERFKQQVALDENGELVPGSSTLPEYLAEGLDMIVIGINPSITSAFVGHHYAGPGNHFWSCVSESGLIPEPMTCHDDDRMLQFGVGLTNVCTRPTKGAAELTRKEMKEGVESLLVKLKRYKPKIAVFNGKGIYEAFVGNKNFYMGKQPERLPGTDIVVFVMPSSSARCAQLPRAADKLPFYLALRKLRDHVVGLSIGALNDAEVVFTDYTEMRVTQPDPKSVRKAERRRKRKAEAAAAAADGQGGGEAPATAPAAAVANSAAPARATKSGGKSRSKAQ</sequence>
<feature type="domain" description="Uracil-DNA glycosylase-like" evidence="19">
    <location>
        <begin position="200"/>
        <end position="343"/>
    </location>
</feature>
<evidence type="ECO:0000256" key="18">
    <source>
        <dbReference type="SAM" id="MobiDB-lite"/>
    </source>
</evidence>
<evidence type="ECO:0000256" key="1">
    <source>
        <dbReference type="ARBA" id="ARBA00004123"/>
    </source>
</evidence>
<dbReference type="PANTHER" id="PTHR12159:SF9">
    <property type="entry name" value="G_T MISMATCH-SPECIFIC THYMINE DNA GLYCOSYLASE"/>
    <property type="match status" value="1"/>
</dbReference>
<dbReference type="InterPro" id="IPR005122">
    <property type="entry name" value="Uracil-DNA_glycosylase-like"/>
</dbReference>
<comment type="subcellular location">
    <subcellularLocation>
        <location evidence="1">Nucleus</location>
    </subcellularLocation>
</comment>